<dbReference type="Proteomes" id="UP000807306">
    <property type="component" value="Unassembled WGS sequence"/>
</dbReference>
<comment type="caution">
    <text evidence="1">The sequence shown here is derived from an EMBL/GenBank/DDBJ whole genome shotgun (WGS) entry which is preliminary data.</text>
</comment>
<protein>
    <submittedName>
        <fullName evidence="1">Uncharacterized protein</fullName>
    </submittedName>
</protein>
<accession>A0A9P6EP18</accession>
<evidence type="ECO:0000313" key="1">
    <source>
        <dbReference type="EMBL" id="KAF9532740.1"/>
    </source>
</evidence>
<evidence type="ECO:0000313" key="2">
    <source>
        <dbReference type="Proteomes" id="UP000807306"/>
    </source>
</evidence>
<dbReference type="EMBL" id="MU157830">
    <property type="protein sequence ID" value="KAF9532740.1"/>
    <property type="molecule type" value="Genomic_DNA"/>
</dbReference>
<feature type="non-terminal residue" evidence="1">
    <location>
        <position position="1"/>
    </location>
</feature>
<dbReference type="OrthoDB" id="1607513at2759"/>
<name>A0A9P6EP18_9AGAR</name>
<dbReference type="AlphaFoldDB" id="A0A9P6EP18"/>
<gene>
    <name evidence="1" type="ORF">CPB83DRAFT_741999</name>
</gene>
<sequence length="60" mass="6967">LDDSDIPHRTRISELITTAFQEEYAAMVKGLQNSLGRVFFKTDTWLRTNLETYMAVTAHY</sequence>
<organism evidence="1 2">
    <name type="scientific">Crepidotus variabilis</name>
    <dbReference type="NCBI Taxonomy" id="179855"/>
    <lineage>
        <taxon>Eukaryota</taxon>
        <taxon>Fungi</taxon>
        <taxon>Dikarya</taxon>
        <taxon>Basidiomycota</taxon>
        <taxon>Agaricomycotina</taxon>
        <taxon>Agaricomycetes</taxon>
        <taxon>Agaricomycetidae</taxon>
        <taxon>Agaricales</taxon>
        <taxon>Agaricineae</taxon>
        <taxon>Crepidotaceae</taxon>
        <taxon>Crepidotus</taxon>
    </lineage>
</organism>
<proteinExistence type="predicted"/>
<feature type="non-terminal residue" evidence="1">
    <location>
        <position position="60"/>
    </location>
</feature>
<reference evidence="1" key="1">
    <citation type="submission" date="2020-11" db="EMBL/GenBank/DDBJ databases">
        <authorList>
            <consortium name="DOE Joint Genome Institute"/>
            <person name="Ahrendt S."/>
            <person name="Riley R."/>
            <person name="Andreopoulos W."/>
            <person name="Labutti K."/>
            <person name="Pangilinan J."/>
            <person name="Ruiz-Duenas F.J."/>
            <person name="Barrasa J.M."/>
            <person name="Sanchez-Garcia M."/>
            <person name="Camarero S."/>
            <person name="Miyauchi S."/>
            <person name="Serrano A."/>
            <person name="Linde D."/>
            <person name="Babiker R."/>
            <person name="Drula E."/>
            <person name="Ayuso-Fernandez I."/>
            <person name="Pacheco R."/>
            <person name="Padilla G."/>
            <person name="Ferreira P."/>
            <person name="Barriuso J."/>
            <person name="Kellner H."/>
            <person name="Castanera R."/>
            <person name="Alfaro M."/>
            <person name="Ramirez L."/>
            <person name="Pisabarro A.G."/>
            <person name="Kuo A."/>
            <person name="Tritt A."/>
            <person name="Lipzen A."/>
            <person name="He G."/>
            <person name="Yan M."/>
            <person name="Ng V."/>
            <person name="Cullen D."/>
            <person name="Martin F."/>
            <person name="Rosso M.-N."/>
            <person name="Henrissat B."/>
            <person name="Hibbett D."/>
            <person name="Martinez A.T."/>
            <person name="Grigoriev I.V."/>
        </authorList>
    </citation>
    <scope>NUCLEOTIDE SEQUENCE</scope>
    <source>
        <strain evidence="1">CBS 506.95</strain>
    </source>
</reference>
<keyword evidence="2" id="KW-1185">Reference proteome</keyword>